<gene>
    <name evidence="2" type="ORF">GHT06_017067</name>
</gene>
<dbReference type="Proteomes" id="UP000820818">
    <property type="component" value="Linkage Group LG6"/>
</dbReference>
<protein>
    <submittedName>
        <fullName evidence="2">Uncharacterized protein</fullName>
    </submittedName>
</protein>
<comment type="caution">
    <text evidence="2">The sequence shown here is derived from an EMBL/GenBank/DDBJ whole genome shotgun (WGS) entry which is preliminary data.</text>
</comment>
<keyword evidence="3" id="KW-1185">Reference proteome</keyword>
<proteinExistence type="predicted"/>
<reference evidence="2 3" key="1">
    <citation type="submission" date="2022-05" db="EMBL/GenBank/DDBJ databases">
        <title>A multi-omics perspective on studying reproductive biology in Daphnia sinensis.</title>
        <authorList>
            <person name="Jia J."/>
        </authorList>
    </citation>
    <scope>NUCLEOTIDE SEQUENCE [LARGE SCALE GENOMIC DNA]</scope>
    <source>
        <strain evidence="2 3">WSL</strain>
    </source>
</reference>
<feature type="compositionally biased region" description="Low complexity" evidence="1">
    <location>
        <begin position="179"/>
        <end position="190"/>
    </location>
</feature>
<name>A0AAD5KQC3_9CRUS</name>
<dbReference type="AlphaFoldDB" id="A0AAD5KQC3"/>
<feature type="region of interest" description="Disordered" evidence="1">
    <location>
        <begin position="174"/>
        <end position="207"/>
    </location>
</feature>
<dbReference type="EMBL" id="WJBH02000006">
    <property type="protein sequence ID" value="KAI9557244.1"/>
    <property type="molecule type" value="Genomic_DNA"/>
</dbReference>
<evidence type="ECO:0000313" key="2">
    <source>
        <dbReference type="EMBL" id="KAI9557244.1"/>
    </source>
</evidence>
<evidence type="ECO:0000313" key="3">
    <source>
        <dbReference type="Proteomes" id="UP000820818"/>
    </source>
</evidence>
<accession>A0AAD5KQC3</accession>
<evidence type="ECO:0000256" key="1">
    <source>
        <dbReference type="SAM" id="MobiDB-lite"/>
    </source>
</evidence>
<organism evidence="2 3">
    <name type="scientific">Daphnia sinensis</name>
    <dbReference type="NCBI Taxonomy" id="1820382"/>
    <lineage>
        <taxon>Eukaryota</taxon>
        <taxon>Metazoa</taxon>
        <taxon>Ecdysozoa</taxon>
        <taxon>Arthropoda</taxon>
        <taxon>Crustacea</taxon>
        <taxon>Branchiopoda</taxon>
        <taxon>Diplostraca</taxon>
        <taxon>Cladocera</taxon>
        <taxon>Anomopoda</taxon>
        <taxon>Daphniidae</taxon>
        <taxon>Daphnia</taxon>
        <taxon>Daphnia similis group</taxon>
    </lineage>
</organism>
<sequence>MGVDSAGPGSPAKKGGQQTLVLEKLCQTGGCNKPVHATGRGNHHYCIECKIYGGSPTRSQKPITKKRGSSVLSPIEQPAKLAKDNENEFAINFKAAFDCDIGAFLTLDRESVIAKYKNHFFNVKERTEITKSDNRRLTDEINELRGKLNTAKLALADKDLKLFEMSHSNPIANVKHKINTPTPMPTNDPNLAGTQAGPAKTLATPTA</sequence>